<organism evidence="1 2">
    <name type="scientific">Pseudonocardia aurantiaca</name>
    <dbReference type="NCBI Taxonomy" id="75290"/>
    <lineage>
        <taxon>Bacteria</taxon>
        <taxon>Bacillati</taxon>
        <taxon>Actinomycetota</taxon>
        <taxon>Actinomycetes</taxon>
        <taxon>Pseudonocardiales</taxon>
        <taxon>Pseudonocardiaceae</taxon>
        <taxon>Pseudonocardia</taxon>
    </lineage>
</organism>
<dbReference type="EMBL" id="JBHUCP010000036">
    <property type="protein sequence ID" value="MFD1534548.1"/>
    <property type="molecule type" value="Genomic_DNA"/>
</dbReference>
<evidence type="ECO:0008006" key="3">
    <source>
        <dbReference type="Google" id="ProtNLM"/>
    </source>
</evidence>
<accession>A0ABW4FVR2</accession>
<keyword evidence="2" id="KW-1185">Reference proteome</keyword>
<evidence type="ECO:0000313" key="1">
    <source>
        <dbReference type="EMBL" id="MFD1534548.1"/>
    </source>
</evidence>
<dbReference type="RefSeq" id="WP_343988648.1">
    <property type="nucleotide sequence ID" value="NZ_BAAAJG010000030.1"/>
</dbReference>
<gene>
    <name evidence="1" type="ORF">ACFSCY_34535</name>
</gene>
<evidence type="ECO:0000313" key="2">
    <source>
        <dbReference type="Proteomes" id="UP001597145"/>
    </source>
</evidence>
<protein>
    <recommendedName>
        <fullName evidence="3">Transmembrane protein</fullName>
    </recommendedName>
</protein>
<proteinExistence type="predicted"/>
<dbReference type="Proteomes" id="UP001597145">
    <property type="component" value="Unassembled WGS sequence"/>
</dbReference>
<sequence>MSPSTVLLLLSPFFFLVAAFAAVVIVALCQAKPEDVPTVWKESVAVFRRLVEQLPYARRVRFPWPGINVVGEPQALAEPGAEEESV</sequence>
<name>A0ABW4FVR2_9PSEU</name>
<reference evidence="2" key="1">
    <citation type="journal article" date="2019" name="Int. J. Syst. Evol. Microbiol.">
        <title>The Global Catalogue of Microorganisms (GCM) 10K type strain sequencing project: providing services to taxonomists for standard genome sequencing and annotation.</title>
        <authorList>
            <consortium name="The Broad Institute Genomics Platform"/>
            <consortium name="The Broad Institute Genome Sequencing Center for Infectious Disease"/>
            <person name="Wu L."/>
            <person name="Ma J."/>
        </authorList>
    </citation>
    <scope>NUCLEOTIDE SEQUENCE [LARGE SCALE GENOMIC DNA]</scope>
    <source>
        <strain evidence="2">JCM 12165</strain>
    </source>
</reference>
<comment type="caution">
    <text evidence="1">The sequence shown here is derived from an EMBL/GenBank/DDBJ whole genome shotgun (WGS) entry which is preliminary data.</text>
</comment>